<dbReference type="Pfam" id="PF04892">
    <property type="entry name" value="VanZ"/>
    <property type="match status" value="1"/>
</dbReference>
<name>A0A9D1LZI0_9FIRM</name>
<keyword evidence="1" id="KW-1133">Transmembrane helix</keyword>
<evidence type="ECO:0000259" key="2">
    <source>
        <dbReference type="Pfam" id="PF04892"/>
    </source>
</evidence>
<accession>A0A9D1LZI0</accession>
<keyword evidence="1" id="KW-0812">Transmembrane</keyword>
<protein>
    <submittedName>
        <fullName evidence="3">VanZ family protein</fullName>
    </submittedName>
</protein>
<dbReference type="AlphaFoldDB" id="A0A9D1LZI0"/>
<feature type="non-terminal residue" evidence="3">
    <location>
        <position position="1"/>
    </location>
</feature>
<keyword evidence="1" id="KW-0472">Membrane</keyword>
<evidence type="ECO:0000313" key="4">
    <source>
        <dbReference type="Proteomes" id="UP000824118"/>
    </source>
</evidence>
<proteinExistence type="predicted"/>
<feature type="domain" description="VanZ-like" evidence="2">
    <location>
        <begin position="16"/>
        <end position="109"/>
    </location>
</feature>
<feature type="transmembrane region" description="Helical" evidence="1">
    <location>
        <begin position="29"/>
        <end position="47"/>
    </location>
</feature>
<evidence type="ECO:0000313" key="3">
    <source>
        <dbReference type="EMBL" id="HIU50792.1"/>
    </source>
</evidence>
<dbReference type="InterPro" id="IPR006976">
    <property type="entry name" value="VanZ-like"/>
</dbReference>
<feature type="transmembrane region" description="Helical" evidence="1">
    <location>
        <begin position="92"/>
        <end position="113"/>
    </location>
</feature>
<sequence length="118" mass="13568">TEKIVEKVVPAEVPFFQYLINHLRKSAHVIEYGVLGIEVFMIFVVGGKKPFPKSIFKNFQRIWNMITLPLFIAVTDESIQILSGRGPAIRDVLFDMSGALGGIFICTIVYFFFRRIRR</sequence>
<organism evidence="3 4">
    <name type="scientific">Candidatus Limousia pullorum</name>
    <dbReference type="NCBI Taxonomy" id="2840860"/>
    <lineage>
        <taxon>Bacteria</taxon>
        <taxon>Bacillati</taxon>
        <taxon>Bacillota</taxon>
        <taxon>Clostridia</taxon>
        <taxon>Eubacteriales</taxon>
        <taxon>Oscillospiraceae</taxon>
        <taxon>Oscillospiraceae incertae sedis</taxon>
        <taxon>Candidatus Limousia</taxon>
    </lineage>
</organism>
<gene>
    <name evidence="3" type="primary">vanZ</name>
    <name evidence="3" type="ORF">IAD22_07245</name>
</gene>
<dbReference type="NCBIfam" id="NF037970">
    <property type="entry name" value="vanZ_1"/>
    <property type="match status" value="1"/>
</dbReference>
<dbReference type="Proteomes" id="UP000824118">
    <property type="component" value="Unassembled WGS sequence"/>
</dbReference>
<comment type="caution">
    <text evidence="3">The sequence shown here is derived from an EMBL/GenBank/DDBJ whole genome shotgun (WGS) entry which is preliminary data.</text>
</comment>
<reference evidence="3" key="2">
    <citation type="journal article" date="2021" name="PeerJ">
        <title>Extensive microbial diversity within the chicken gut microbiome revealed by metagenomics and culture.</title>
        <authorList>
            <person name="Gilroy R."/>
            <person name="Ravi A."/>
            <person name="Getino M."/>
            <person name="Pursley I."/>
            <person name="Horton D.L."/>
            <person name="Alikhan N.F."/>
            <person name="Baker D."/>
            <person name="Gharbi K."/>
            <person name="Hall N."/>
            <person name="Watson M."/>
            <person name="Adriaenssens E.M."/>
            <person name="Foster-Nyarko E."/>
            <person name="Jarju S."/>
            <person name="Secka A."/>
            <person name="Antonio M."/>
            <person name="Oren A."/>
            <person name="Chaudhuri R.R."/>
            <person name="La Ragione R."/>
            <person name="Hildebrand F."/>
            <person name="Pallen M.J."/>
        </authorList>
    </citation>
    <scope>NUCLEOTIDE SEQUENCE</scope>
    <source>
        <strain evidence="3">ChiGjej1B1-1684</strain>
    </source>
</reference>
<reference evidence="3" key="1">
    <citation type="submission" date="2020-10" db="EMBL/GenBank/DDBJ databases">
        <authorList>
            <person name="Gilroy R."/>
        </authorList>
    </citation>
    <scope>NUCLEOTIDE SEQUENCE</scope>
    <source>
        <strain evidence="3">ChiGjej1B1-1684</strain>
    </source>
</reference>
<evidence type="ECO:0000256" key="1">
    <source>
        <dbReference type="SAM" id="Phobius"/>
    </source>
</evidence>
<dbReference type="EMBL" id="DVNG01000108">
    <property type="protein sequence ID" value="HIU50792.1"/>
    <property type="molecule type" value="Genomic_DNA"/>
</dbReference>